<organism evidence="2 3">
    <name type="scientific">Desmophyllum pertusum</name>
    <dbReference type="NCBI Taxonomy" id="174260"/>
    <lineage>
        <taxon>Eukaryota</taxon>
        <taxon>Metazoa</taxon>
        <taxon>Cnidaria</taxon>
        <taxon>Anthozoa</taxon>
        <taxon>Hexacorallia</taxon>
        <taxon>Scleractinia</taxon>
        <taxon>Caryophylliina</taxon>
        <taxon>Caryophylliidae</taxon>
        <taxon>Desmophyllum</taxon>
    </lineage>
</organism>
<dbReference type="Proteomes" id="UP001163046">
    <property type="component" value="Unassembled WGS sequence"/>
</dbReference>
<protein>
    <submittedName>
        <fullName evidence="2">Uncharacterized protein</fullName>
    </submittedName>
</protein>
<name>A0A9W9YFH2_9CNID</name>
<evidence type="ECO:0000313" key="3">
    <source>
        <dbReference type="Proteomes" id="UP001163046"/>
    </source>
</evidence>
<accession>A0A9W9YFH2</accession>
<evidence type="ECO:0000313" key="2">
    <source>
        <dbReference type="EMBL" id="KAJ7339452.1"/>
    </source>
</evidence>
<evidence type="ECO:0000256" key="1">
    <source>
        <dbReference type="SAM" id="MobiDB-lite"/>
    </source>
</evidence>
<dbReference type="AlphaFoldDB" id="A0A9W9YFH2"/>
<keyword evidence="3" id="KW-1185">Reference proteome</keyword>
<reference evidence="2" key="1">
    <citation type="submission" date="2023-01" db="EMBL/GenBank/DDBJ databases">
        <title>Genome assembly of the deep-sea coral Lophelia pertusa.</title>
        <authorList>
            <person name="Herrera S."/>
            <person name="Cordes E."/>
        </authorList>
    </citation>
    <scope>NUCLEOTIDE SEQUENCE</scope>
    <source>
        <strain evidence="2">USNM1676648</strain>
        <tissue evidence="2">Polyp</tissue>
    </source>
</reference>
<feature type="region of interest" description="Disordered" evidence="1">
    <location>
        <begin position="1"/>
        <end position="84"/>
    </location>
</feature>
<comment type="caution">
    <text evidence="2">The sequence shown here is derived from an EMBL/GenBank/DDBJ whole genome shotgun (WGS) entry which is preliminary data.</text>
</comment>
<gene>
    <name evidence="2" type="ORF">OS493_005850</name>
</gene>
<dbReference type="EMBL" id="MU827779">
    <property type="protein sequence ID" value="KAJ7339452.1"/>
    <property type="molecule type" value="Genomic_DNA"/>
</dbReference>
<feature type="compositionally biased region" description="Polar residues" evidence="1">
    <location>
        <begin position="73"/>
        <end position="84"/>
    </location>
</feature>
<sequence>MPTTAHSSPPDADKGSFVPPMPTTAHSCLPMPTTAHSLPPDADNSSFETIYGVPETASPPPDKEAEPPDHPAYNSSPGSENQPVQVYQGVPVSKRWEHLVTCLRCQMRPRDNVTTSLANQLTPNESTIKTLFADIDALEKVTALLDLEEISWQRVGRMYGIDKRLLDSLKPDPIQSPTKVVMEYIVQKEPTLL</sequence>
<proteinExistence type="predicted"/>